<feature type="region of interest" description="Disordered" evidence="2">
    <location>
        <begin position="754"/>
        <end position="824"/>
    </location>
</feature>
<feature type="compositionally biased region" description="Low complexity" evidence="2">
    <location>
        <begin position="609"/>
        <end position="619"/>
    </location>
</feature>
<feature type="region of interest" description="Disordered" evidence="2">
    <location>
        <begin position="153"/>
        <end position="244"/>
    </location>
</feature>
<feature type="coiled-coil region" evidence="1">
    <location>
        <begin position="376"/>
        <end position="417"/>
    </location>
</feature>
<feature type="compositionally biased region" description="Low complexity" evidence="2">
    <location>
        <begin position="316"/>
        <end position="325"/>
    </location>
</feature>
<feature type="compositionally biased region" description="Basic residues" evidence="2">
    <location>
        <begin position="63"/>
        <end position="74"/>
    </location>
</feature>
<evidence type="ECO:0000313" key="3">
    <source>
        <dbReference type="EMBL" id="KAK8847651.1"/>
    </source>
</evidence>
<keyword evidence="4" id="KW-1185">Reference proteome</keyword>
<dbReference type="AlphaFoldDB" id="A0AAW0YW04"/>
<feature type="region of interest" description="Disordered" evidence="2">
    <location>
        <begin position="283"/>
        <end position="338"/>
    </location>
</feature>
<feature type="compositionally biased region" description="Low complexity" evidence="2">
    <location>
        <begin position="165"/>
        <end position="174"/>
    </location>
</feature>
<proteinExistence type="predicted"/>
<feature type="region of interest" description="Disordered" evidence="2">
    <location>
        <begin position="566"/>
        <end position="687"/>
    </location>
</feature>
<evidence type="ECO:0000256" key="2">
    <source>
        <dbReference type="SAM" id="MobiDB-lite"/>
    </source>
</evidence>
<gene>
    <name evidence="3" type="ORF">IAR55_005510</name>
</gene>
<dbReference type="KEGG" id="kne:92182768"/>
<feature type="compositionally biased region" description="Basic residues" evidence="2">
    <location>
        <begin position="82"/>
        <end position="98"/>
    </location>
</feature>
<dbReference type="EMBL" id="JBCAWK010000010">
    <property type="protein sequence ID" value="KAK8847651.1"/>
    <property type="molecule type" value="Genomic_DNA"/>
</dbReference>
<dbReference type="GeneID" id="92182768"/>
<evidence type="ECO:0000313" key="4">
    <source>
        <dbReference type="Proteomes" id="UP001388673"/>
    </source>
</evidence>
<dbReference type="Proteomes" id="UP001388673">
    <property type="component" value="Unassembled WGS sequence"/>
</dbReference>
<name>A0AAW0YW04_9TREE</name>
<evidence type="ECO:0000256" key="1">
    <source>
        <dbReference type="SAM" id="Coils"/>
    </source>
</evidence>
<feature type="region of interest" description="Disordered" evidence="2">
    <location>
        <begin position="48"/>
        <end position="108"/>
    </location>
</feature>
<feature type="compositionally biased region" description="Low complexity" evidence="2">
    <location>
        <begin position="670"/>
        <end position="682"/>
    </location>
</feature>
<feature type="compositionally biased region" description="Polar residues" evidence="2">
    <location>
        <begin position="853"/>
        <end position="873"/>
    </location>
</feature>
<comment type="caution">
    <text evidence="3">The sequence shown here is derived from an EMBL/GenBank/DDBJ whole genome shotgun (WGS) entry which is preliminary data.</text>
</comment>
<keyword evidence="1" id="KW-0175">Coiled coil</keyword>
<dbReference type="RefSeq" id="XP_066801169.1">
    <property type="nucleotide sequence ID" value="XM_066948601.1"/>
</dbReference>
<feature type="compositionally biased region" description="Low complexity" evidence="2">
    <location>
        <begin position="221"/>
        <end position="233"/>
    </location>
</feature>
<accession>A0AAW0YW04</accession>
<feature type="coiled-coil region" evidence="1">
    <location>
        <begin position="450"/>
        <end position="558"/>
    </location>
</feature>
<sequence length="980" mass="103141">MTHSTMASPSASAQWHTVSPHTRPLTLTILELTPLALTLSLSLSPPLPAPTHLPHTPTQHLVHSSHHTHAHSPLHSKQQQHQSRKRSQAQAGRQHRRSAPGDFTDDEDLFEESDYSALVEGSTSFKDLLSHGVVVSVNGQPWSRIYAHVSEDDEDDFGDWEDEPSSASASQAQAITSGLGETENVNTAEDGMEEGTMTRRRPRKARFGLSAAEARTEKEGSATGSSAGPGTANGRRRKEKERERMDRDRAVVVVYGLMPGKEYEVELRVVGLFGQDDGDGVVSSSVLIPPSPTPNSGFHPRSRANSLRSRSRPRSRSNSLSGSSAHPPFGSSPLSHTRSSDAVATLDALPPISHDTLSPESAIIPTPILNAVDTQAAQLRHLIATAHAEKDHLQAQIKEARRTSQRHEAALKAEIEAVKKAIEKAGSLDLRAKQKALAVQEQVKQGWAGAEAAEKEMGDVESGLDTLESRLEAMRIEVDAFRDEWKVAKEHEEEVRERDRKVRAEEDKKLADVVGKVEKLKAKRAKRDVETTELEKKLEDLEKQKEEAEKRNEEEKVARRGTASYYAAGYGQTGQNQSIGQSHHDHHDLPYGGRSLSAHPSLNNLAGHYAAGPAYRPRGAPGGYQPRFASAGARPSPSQPSPTHPNAFYSLSHPVPPTSTSPAFRPPKLAASNPAGSRSASGGASGIPIGGGSGVNAAAMPFHPSNFAQSPPSVAGQQNSSVSSPSAMAGGHDLSGHHTTALMPPQLQHRIYLPNVRPRPTPNFHPPPSVVAEQQAKSAAALTPAIGAGGGSGSGSSASATASPIEPAFPPLGGKASGQTSVNVPSGPSLASIVTRAVLSPTSALAQQAVSSSISGSNKQIQGQGTVTGSPITVSPPHSSASPTPPLLHDHAHPQTATGTRTSGGRHLSFPPGGIGLGESFPQLSPTWGPLSPPSGGAGLKREGTPPVPSWGSGKESPLSGIILKRGSGSATPGTGGDGN</sequence>
<feature type="compositionally biased region" description="Polar residues" evidence="2">
    <location>
        <begin position="706"/>
        <end position="726"/>
    </location>
</feature>
<protein>
    <submittedName>
        <fullName evidence="3">Uncharacterized protein</fullName>
    </submittedName>
</protein>
<feature type="region of interest" description="Disordered" evidence="2">
    <location>
        <begin position="702"/>
        <end position="740"/>
    </location>
</feature>
<feature type="compositionally biased region" description="Pro residues" evidence="2">
    <location>
        <begin position="757"/>
        <end position="769"/>
    </location>
</feature>
<reference evidence="3 4" key="1">
    <citation type="journal article" date="2024" name="bioRxiv">
        <title>Comparative genomics of Cryptococcus and Kwoniella reveals pathogenesis evolution and contrasting karyotype dynamics via intercentromeric recombination or chromosome fusion.</title>
        <authorList>
            <person name="Coelho M.A."/>
            <person name="David-Palma M."/>
            <person name="Shea T."/>
            <person name="Bowers K."/>
            <person name="McGinley-Smith S."/>
            <person name="Mohammad A.W."/>
            <person name="Gnirke A."/>
            <person name="Yurkov A.M."/>
            <person name="Nowrousian M."/>
            <person name="Sun S."/>
            <person name="Cuomo C.A."/>
            <person name="Heitman J."/>
        </authorList>
    </citation>
    <scope>NUCLEOTIDE SEQUENCE [LARGE SCALE GENOMIC DNA]</scope>
    <source>
        <strain evidence="3 4">CBS 13917</strain>
    </source>
</reference>
<feature type="region of interest" description="Disordered" evidence="2">
    <location>
        <begin position="853"/>
        <end position="980"/>
    </location>
</feature>
<feature type="compositionally biased region" description="Low complexity" evidence="2">
    <location>
        <begin position="52"/>
        <end position="62"/>
    </location>
</feature>
<organism evidence="3 4">
    <name type="scientific">Kwoniella newhampshirensis</name>
    <dbReference type="NCBI Taxonomy" id="1651941"/>
    <lineage>
        <taxon>Eukaryota</taxon>
        <taxon>Fungi</taxon>
        <taxon>Dikarya</taxon>
        <taxon>Basidiomycota</taxon>
        <taxon>Agaricomycotina</taxon>
        <taxon>Tremellomycetes</taxon>
        <taxon>Tremellales</taxon>
        <taxon>Cryptococcaceae</taxon>
        <taxon>Kwoniella</taxon>
    </lineage>
</organism>
<feature type="compositionally biased region" description="Acidic residues" evidence="2">
    <location>
        <begin position="153"/>
        <end position="164"/>
    </location>
</feature>